<dbReference type="EMBL" id="JBDIZK010000004">
    <property type="protein sequence ID" value="MEN3747334.1"/>
    <property type="molecule type" value="Genomic_DNA"/>
</dbReference>
<protein>
    <recommendedName>
        <fullName evidence="4">Argininosuccinate lyase</fullName>
    </recommendedName>
</protein>
<feature type="region of interest" description="Disordered" evidence="1">
    <location>
        <begin position="20"/>
        <end position="78"/>
    </location>
</feature>
<evidence type="ECO:0000256" key="1">
    <source>
        <dbReference type="SAM" id="MobiDB-lite"/>
    </source>
</evidence>
<dbReference type="Proteomes" id="UP001427805">
    <property type="component" value="Unassembled WGS sequence"/>
</dbReference>
<comment type="caution">
    <text evidence="2">The sequence shown here is derived from an EMBL/GenBank/DDBJ whole genome shotgun (WGS) entry which is preliminary data.</text>
</comment>
<sequence length="78" mass="8289">MKRLLIAGLALALAGCGARESLAPPKGASLPVKPAVARSQPTSDDLLKPPSQTRPARSDDLIQSSQERRSDEFDLPPQ</sequence>
<organism evidence="2 3">
    <name type="scientific">Sphingomonas rustica</name>
    <dbReference type="NCBI Taxonomy" id="3103142"/>
    <lineage>
        <taxon>Bacteria</taxon>
        <taxon>Pseudomonadati</taxon>
        <taxon>Pseudomonadota</taxon>
        <taxon>Alphaproteobacteria</taxon>
        <taxon>Sphingomonadales</taxon>
        <taxon>Sphingomonadaceae</taxon>
        <taxon>Sphingomonas</taxon>
    </lineage>
</organism>
<evidence type="ECO:0008006" key="4">
    <source>
        <dbReference type="Google" id="ProtNLM"/>
    </source>
</evidence>
<accession>A0ABV0B6W9</accession>
<evidence type="ECO:0000313" key="2">
    <source>
        <dbReference type="EMBL" id="MEN3747334.1"/>
    </source>
</evidence>
<name>A0ABV0B6W9_9SPHN</name>
<evidence type="ECO:0000313" key="3">
    <source>
        <dbReference type="Proteomes" id="UP001427805"/>
    </source>
</evidence>
<reference evidence="2 3" key="1">
    <citation type="submission" date="2024-05" db="EMBL/GenBank/DDBJ databases">
        <title>Sphingomonas sp. HF-S3 16S ribosomal RNA gene Genome sequencing and assembly.</title>
        <authorList>
            <person name="Lee H."/>
        </authorList>
    </citation>
    <scope>NUCLEOTIDE SEQUENCE [LARGE SCALE GENOMIC DNA]</scope>
    <source>
        <strain evidence="2 3">HF-S3</strain>
    </source>
</reference>
<feature type="compositionally biased region" description="Basic and acidic residues" evidence="1">
    <location>
        <begin position="56"/>
        <end position="72"/>
    </location>
</feature>
<gene>
    <name evidence="2" type="ORF">TPR58_09145</name>
</gene>
<dbReference type="PROSITE" id="PS51257">
    <property type="entry name" value="PROKAR_LIPOPROTEIN"/>
    <property type="match status" value="1"/>
</dbReference>
<proteinExistence type="predicted"/>
<dbReference type="RefSeq" id="WP_346246325.1">
    <property type="nucleotide sequence ID" value="NZ_JBDIZK010000004.1"/>
</dbReference>
<keyword evidence="3" id="KW-1185">Reference proteome</keyword>